<keyword evidence="2" id="KW-1185">Reference proteome</keyword>
<organism evidence="1 2">
    <name type="scientific">Gimesia panareensis</name>
    <dbReference type="NCBI Taxonomy" id="2527978"/>
    <lineage>
        <taxon>Bacteria</taxon>
        <taxon>Pseudomonadati</taxon>
        <taxon>Planctomycetota</taxon>
        <taxon>Planctomycetia</taxon>
        <taxon>Planctomycetales</taxon>
        <taxon>Planctomycetaceae</taxon>
        <taxon>Gimesia</taxon>
    </lineage>
</organism>
<dbReference type="PROSITE" id="PS51257">
    <property type="entry name" value="PROKAR_LIPOPROTEIN"/>
    <property type="match status" value="1"/>
</dbReference>
<gene>
    <name evidence="1" type="ORF">Enr10x_36670</name>
</gene>
<evidence type="ECO:0000313" key="2">
    <source>
        <dbReference type="Proteomes" id="UP000315647"/>
    </source>
</evidence>
<name>A0A517Q9P5_9PLAN</name>
<dbReference type="Proteomes" id="UP000315647">
    <property type="component" value="Chromosome"/>
</dbReference>
<accession>A0A517Q9P5</accession>
<evidence type="ECO:0008006" key="3">
    <source>
        <dbReference type="Google" id="ProtNLM"/>
    </source>
</evidence>
<protein>
    <recommendedName>
        <fullName evidence="3">Lipoprotein</fullName>
    </recommendedName>
</protein>
<proteinExistence type="predicted"/>
<dbReference type="RefSeq" id="WP_145450850.1">
    <property type="nucleotide sequence ID" value="NZ_CP037421.1"/>
</dbReference>
<sequence>MKSFVLAFIACGPVFFLTSGCAEVMKPISDLQYETMRAFKPKPFDSDWSGEEEVDQWSYVGEEARGDRVREHDVDRWWQKWVMSSKARSIEKNLGID</sequence>
<dbReference type="AlphaFoldDB" id="A0A517Q9P5"/>
<dbReference type="EMBL" id="CP037421">
    <property type="protein sequence ID" value="QDT28325.1"/>
    <property type="molecule type" value="Genomic_DNA"/>
</dbReference>
<evidence type="ECO:0000313" key="1">
    <source>
        <dbReference type="EMBL" id="QDT28325.1"/>
    </source>
</evidence>
<reference evidence="1 2" key="1">
    <citation type="submission" date="2019-03" db="EMBL/GenBank/DDBJ databases">
        <title>Deep-cultivation of Planctomycetes and their phenomic and genomic characterization uncovers novel biology.</title>
        <authorList>
            <person name="Wiegand S."/>
            <person name="Jogler M."/>
            <person name="Boedeker C."/>
            <person name="Pinto D."/>
            <person name="Vollmers J."/>
            <person name="Rivas-Marin E."/>
            <person name="Kohn T."/>
            <person name="Peeters S.H."/>
            <person name="Heuer A."/>
            <person name="Rast P."/>
            <person name="Oberbeckmann S."/>
            <person name="Bunk B."/>
            <person name="Jeske O."/>
            <person name="Meyerdierks A."/>
            <person name="Storesund J.E."/>
            <person name="Kallscheuer N."/>
            <person name="Luecker S."/>
            <person name="Lage O.M."/>
            <person name="Pohl T."/>
            <person name="Merkel B.J."/>
            <person name="Hornburger P."/>
            <person name="Mueller R.-W."/>
            <person name="Bruemmer F."/>
            <person name="Labrenz M."/>
            <person name="Spormann A.M."/>
            <person name="Op den Camp H."/>
            <person name="Overmann J."/>
            <person name="Amann R."/>
            <person name="Jetten M.S.M."/>
            <person name="Mascher T."/>
            <person name="Medema M.H."/>
            <person name="Devos D.P."/>
            <person name="Kaster A.-K."/>
            <person name="Ovreas L."/>
            <person name="Rohde M."/>
            <person name="Galperin M.Y."/>
            <person name="Jogler C."/>
        </authorList>
    </citation>
    <scope>NUCLEOTIDE SEQUENCE [LARGE SCALE GENOMIC DNA]</scope>
    <source>
        <strain evidence="1 2">Enr10</strain>
    </source>
</reference>